<dbReference type="EMBL" id="RKQG01000002">
    <property type="protein sequence ID" value="RPE29656.1"/>
    <property type="molecule type" value="Genomic_DNA"/>
</dbReference>
<keyword evidence="3" id="KW-1185">Reference proteome</keyword>
<keyword evidence="1" id="KW-0472">Membrane</keyword>
<dbReference type="AlphaFoldDB" id="A0A3N4RAD3"/>
<evidence type="ECO:0000313" key="3">
    <source>
        <dbReference type="Proteomes" id="UP000266906"/>
    </source>
</evidence>
<feature type="transmembrane region" description="Helical" evidence="1">
    <location>
        <begin position="12"/>
        <end position="30"/>
    </location>
</feature>
<dbReference type="RefSeq" id="WP_123821029.1">
    <property type="nucleotide sequence ID" value="NZ_JBEYIY010000004.1"/>
</dbReference>
<sequence length="233" mass="25096">MDLRQRVVRRSPFVVWTLNGLAAVSVLLFVHTMVRQNLSPDGQRDWPWSWQLLDAQSATAALMAGIGAIIARAQFARTVQPLLGSRAWPGTGHAPDGALAWTCHLVNSGQSAVVVVSVEYWIDFGVPAPSAEEPTGPAPSTGWTDRAGAIAAVAPYGLRPGTDYRLASISPNSVFGGESNCLLGWLTEPALVVVRDLYVRVTVRDRLGDLHQRAISCLTDADRPLTHAVPDQL</sequence>
<comment type="caution">
    <text evidence="2">The sequence shown here is derived from an EMBL/GenBank/DDBJ whole genome shotgun (WGS) entry which is preliminary data.</text>
</comment>
<evidence type="ECO:0000313" key="2">
    <source>
        <dbReference type="EMBL" id="RPE29656.1"/>
    </source>
</evidence>
<accession>A0A3N4RAD3</accession>
<keyword evidence="1" id="KW-0812">Transmembrane</keyword>
<keyword evidence="1" id="KW-1133">Transmembrane helix</keyword>
<name>A0A3N4RAD3_9ACTN</name>
<proteinExistence type="predicted"/>
<feature type="transmembrane region" description="Helical" evidence="1">
    <location>
        <begin position="50"/>
        <end position="71"/>
    </location>
</feature>
<dbReference type="Proteomes" id="UP000266906">
    <property type="component" value="Unassembled WGS sequence"/>
</dbReference>
<organism evidence="2 3">
    <name type="scientific">Kitasatospora cineracea</name>
    <dbReference type="NCBI Taxonomy" id="88074"/>
    <lineage>
        <taxon>Bacteria</taxon>
        <taxon>Bacillati</taxon>
        <taxon>Actinomycetota</taxon>
        <taxon>Actinomycetes</taxon>
        <taxon>Kitasatosporales</taxon>
        <taxon>Streptomycetaceae</taxon>
        <taxon>Kitasatospora</taxon>
    </lineage>
</organism>
<reference evidence="2 3" key="1">
    <citation type="submission" date="2018-11" db="EMBL/GenBank/DDBJ databases">
        <title>Sequencing the genomes of 1000 actinobacteria strains.</title>
        <authorList>
            <person name="Klenk H.-P."/>
        </authorList>
    </citation>
    <scope>NUCLEOTIDE SEQUENCE [LARGE SCALE GENOMIC DNA]</scope>
    <source>
        <strain evidence="2 3">DSM 44781</strain>
    </source>
</reference>
<gene>
    <name evidence="2" type="ORF">EDD38_6815</name>
</gene>
<protein>
    <submittedName>
        <fullName evidence="2">Uncharacterized protein</fullName>
    </submittedName>
</protein>
<evidence type="ECO:0000256" key="1">
    <source>
        <dbReference type="SAM" id="Phobius"/>
    </source>
</evidence>